<accession>A0A427YXJ8</accession>
<reference evidence="2 3" key="1">
    <citation type="submission" date="2018-11" db="EMBL/GenBank/DDBJ databases">
        <title>Genome sequence of Saitozyma podzolica DSM 27192.</title>
        <authorList>
            <person name="Aliyu H."/>
            <person name="Gorte O."/>
            <person name="Ochsenreither K."/>
        </authorList>
    </citation>
    <scope>NUCLEOTIDE SEQUENCE [LARGE SCALE GENOMIC DNA]</scope>
    <source>
        <strain evidence="2 3">DSM 27192</strain>
    </source>
</reference>
<feature type="region of interest" description="Disordered" evidence="1">
    <location>
        <begin position="1"/>
        <end position="32"/>
    </location>
</feature>
<proteinExistence type="predicted"/>
<keyword evidence="3" id="KW-1185">Reference proteome</keyword>
<name>A0A427YXJ8_9TREE</name>
<dbReference type="EMBL" id="RSCD01000001">
    <property type="protein sequence ID" value="RSH95806.1"/>
    <property type="molecule type" value="Genomic_DNA"/>
</dbReference>
<sequence>MRLEEEHPNSGVPMTSPEYAPTQLLAGPPTDPAPNNELFMLGSIASQDDELLVFLSLDIPMPGVQDWGFDDQDFNMFEPPHITGSGNGKGSWRNSPLADFAVGFGWCGVNLSVPRGLGVGGVEKKGYLTREWGDRGRTASMASRWRSRMGSQMLRSG</sequence>
<organism evidence="2 3">
    <name type="scientific">Saitozyma podzolica</name>
    <dbReference type="NCBI Taxonomy" id="1890683"/>
    <lineage>
        <taxon>Eukaryota</taxon>
        <taxon>Fungi</taxon>
        <taxon>Dikarya</taxon>
        <taxon>Basidiomycota</taxon>
        <taxon>Agaricomycotina</taxon>
        <taxon>Tremellomycetes</taxon>
        <taxon>Tremellales</taxon>
        <taxon>Trimorphomycetaceae</taxon>
        <taxon>Saitozyma</taxon>
    </lineage>
</organism>
<dbReference type="Proteomes" id="UP000279259">
    <property type="component" value="Unassembled WGS sequence"/>
</dbReference>
<evidence type="ECO:0000313" key="3">
    <source>
        <dbReference type="Proteomes" id="UP000279259"/>
    </source>
</evidence>
<dbReference type="AlphaFoldDB" id="A0A427YXJ8"/>
<comment type="caution">
    <text evidence="2">The sequence shown here is derived from an EMBL/GenBank/DDBJ whole genome shotgun (WGS) entry which is preliminary data.</text>
</comment>
<gene>
    <name evidence="2" type="ORF">EHS25_000898</name>
</gene>
<evidence type="ECO:0000313" key="2">
    <source>
        <dbReference type="EMBL" id="RSH95806.1"/>
    </source>
</evidence>
<protein>
    <submittedName>
        <fullName evidence="2">Uncharacterized protein</fullName>
    </submittedName>
</protein>
<evidence type="ECO:0000256" key="1">
    <source>
        <dbReference type="SAM" id="MobiDB-lite"/>
    </source>
</evidence>